<dbReference type="GO" id="GO:0003746">
    <property type="term" value="F:translation elongation factor activity"/>
    <property type="evidence" value="ECO:0007669"/>
    <property type="project" value="UniProtKB-KW"/>
</dbReference>
<keyword evidence="2" id="KW-0963">Cytoplasm</keyword>
<dbReference type="NCBIfam" id="TIGR00231">
    <property type="entry name" value="small_GTP"/>
    <property type="match status" value="1"/>
</dbReference>
<evidence type="ECO:0000313" key="9">
    <source>
        <dbReference type="EMBL" id="KAA0154101.1"/>
    </source>
</evidence>
<dbReference type="InterPro" id="IPR035647">
    <property type="entry name" value="EFG_III/V"/>
</dbReference>
<dbReference type="EMBL" id="VLTN01000013">
    <property type="protein sequence ID" value="KAA0154101.1"/>
    <property type="molecule type" value="Genomic_DNA"/>
</dbReference>
<evidence type="ECO:0000256" key="6">
    <source>
        <dbReference type="ARBA" id="ARBA00023134"/>
    </source>
</evidence>
<dbReference type="InterPro" id="IPR005225">
    <property type="entry name" value="Small_GTP-bd"/>
</dbReference>
<name>A0A5A8CQM1_CAFRO</name>
<dbReference type="FunFam" id="3.30.70.240:FF:000003">
    <property type="entry name" value="Translation elongation factor 2"/>
    <property type="match status" value="1"/>
</dbReference>
<dbReference type="PANTHER" id="PTHR42908">
    <property type="entry name" value="TRANSLATION ELONGATION FACTOR-RELATED"/>
    <property type="match status" value="1"/>
</dbReference>
<evidence type="ECO:0000256" key="4">
    <source>
        <dbReference type="ARBA" id="ARBA00022768"/>
    </source>
</evidence>
<dbReference type="InterPro" id="IPR020568">
    <property type="entry name" value="Ribosomal_Su5_D2-typ_SF"/>
</dbReference>
<dbReference type="GO" id="GO:0043022">
    <property type="term" value="F:ribosome binding"/>
    <property type="evidence" value="ECO:0007669"/>
    <property type="project" value="TreeGrafter"/>
</dbReference>
<comment type="caution">
    <text evidence="9">The sequence shown here is derived from an EMBL/GenBank/DDBJ whole genome shotgun (WGS) entry which is preliminary data.</text>
</comment>
<dbReference type="GO" id="GO:1990904">
    <property type="term" value="C:ribonucleoprotein complex"/>
    <property type="evidence" value="ECO:0007669"/>
    <property type="project" value="TreeGrafter"/>
</dbReference>
<keyword evidence="6" id="KW-0342">GTP-binding</keyword>
<dbReference type="OMA" id="GENQCET"/>
<dbReference type="SUPFAM" id="SSF54980">
    <property type="entry name" value="EF-G C-terminal domain-like"/>
    <property type="match status" value="2"/>
</dbReference>
<dbReference type="Pfam" id="PF14492">
    <property type="entry name" value="EFG_III"/>
    <property type="match status" value="1"/>
</dbReference>
<dbReference type="InterPro" id="IPR041095">
    <property type="entry name" value="EFG_II"/>
</dbReference>
<dbReference type="SUPFAM" id="SSF54211">
    <property type="entry name" value="Ribosomal protein S5 domain 2-like"/>
    <property type="match status" value="1"/>
</dbReference>
<dbReference type="CDD" id="cd16268">
    <property type="entry name" value="EF2_II"/>
    <property type="match status" value="1"/>
</dbReference>
<dbReference type="PROSITE" id="PS51722">
    <property type="entry name" value="G_TR_2"/>
    <property type="match status" value="1"/>
</dbReference>
<evidence type="ECO:0000256" key="2">
    <source>
        <dbReference type="ARBA" id="ARBA00022490"/>
    </source>
</evidence>
<dbReference type="InterPro" id="IPR031157">
    <property type="entry name" value="G_TR_CS"/>
</dbReference>
<dbReference type="Proteomes" id="UP000323011">
    <property type="component" value="Unassembled WGS sequence"/>
</dbReference>
<dbReference type="InterPro" id="IPR027417">
    <property type="entry name" value="P-loop_NTPase"/>
</dbReference>
<dbReference type="SUPFAM" id="SSF50447">
    <property type="entry name" value="Translation proteins"/>
    <property type="match status" value="1"/>
</dbReference>
<dbReference type="FunFam" id="3.30.70.870:FF:000002">
    <property type="entry name" value="Translation elongation factor 2"/>
    <property type="match status" value="1"/>
</dbReference>
<dbReference type="Gene3D" id="2.40.30.10">
    <property type="entry name" value="Translation factors"/>
    <property type="match status" value="1"/>
</dbReference>
<evidence type="ECO:0000256" key="5">
    <source>
        <dbReference type="ARBA" id="ARBA00022917"/>
    </source>
</evidence>
<dbReference type="CDD" id="cd01885">
    <property type="entry name" value="EF2"/>
    <property type="match status" value="1"/>
</dbReference>
<dbReference type="SMART" id="SM00838">
    <property type="entry name" value="EFG_C"/>
    <property type="match status" value="1"/>
</dbReference>
<evidence type="ECO:0000256" key="7">
    <source>
        <dbReference type="SAM" id="MobiDB-lite"/>
    </source>
</evidence>
<comment type="subcellular location">
    <subcellularLocation>
        <location evidence="1">Cytoplasm</location>
    </subcellularLocation>
</comment>
<dbReference type="AlphaFoldDB" id="A0A5A8CQM1"/>
<feature type="compositionally biased region" description="Basic and acidic residues" evidence="7">
    <location>
        <begin position="108"/>
        <end position="121"/>
    </location>
</feature>
<keyword evidence="10" id="KW-1185">Reference proteome</keyword>
<gene>
    <name evidence="9" type="ORF">FNF29_02724</name>
</gene>
<dbReference type="InterPro" id="IPR009000">
    <property type="entry name" value="Transl_B-barrel_sf"/>
</dbReference>
<proteinExistence type="predicted"/>
<organism evidence="9 10">
    <name type="scientific">Cafeteria roenbergensis</name>
    <name type="common">Marine flagellate</name>
    <dbReference type="NCBI Taxonomy" id="33653"/>
    <lineage>
        <taxon>Eukaryota</taxon>
        <taxon>Sar</taxon>
        <taxon>Stramenopiles</taxon>
        <taxon>Bigyra</taxon>
        <taxon>Opalozoa</taxon>
        <taxon>Bicosoecida</taxon>
        <taxon>Cafeteriaceae</taxon>
        <taxon>Cafeteria</taxon>
    </lineage>
</organism>
<dbReference type="Pfam" id="PF03764">
    <property type="entry name" value="EFG_IV"/>
    <property type="match status" value="1"/>
</dbReference>
<dbReference type="SUPFAM" id="SSF52540">
    <property type="entry name" value="P-loop containing nucleoside triphosphate hydrolases"/>
    <property type="match status" value="1"/>
</dbReference>
<protein>
    <recommendedName>
        <fullName evidence="8">Tr-type G domain-containing protein</fullName>
    </recommendedName>
</protein>
<reference evidence="9 10" key="1">
    <citation type="submission" date="2019-07" db="EMBL/GenBank/DDBJ databases">
        <title>Genomes of Cafeteria roenbergensis.</title>
        <authorList>
            <person name="Fischer M.G."/>
            <person name="Hackl T."/>
            <person name="Roman M."/>
        </authorList>
    </citation>
    <scope>NUCLEOTIDE SEQUENCE [LARGE SCALE GENOMIC DNA]</scope>
    <source>
        <strain evidence="9 10">BVI</strain>
    </source>
</reference>
<dbReference type="Gene3D" id="3.30.70.240">
    <property type="match status" value="1"/>
</dbReference>
<dbReference type="PROSITE" id="PS00301">
    <property type="entry name" value="G_TR_1"/>
    <property type="match status" value="1"/>
</dbReference>
<keyword evidence="5" id="KW-0648">Protein biosynthesis</keyword>
<feature type="region of interest" description="Disordered" evidence="7">
    <location>
        <begin position="108"/>
        <end position="128"/>
    </location>
</feature>
<evidence type="ECO:0000259" key="8">
    <source>
        <dbReference type="PROSITE" id="PS51722"/>
    </source>
</evidence>
<dbReference type="PANTHER" id="PTHR42908:SF10">
    <property type="entry name" value="EUKARYOTIC TRANSLATION ELONGATION FACTOR 2"/>
    <property type="match status" value="1"/>
</dbReference>
<feature type="domain" description="Tr-type G" evidence="8">
    <location>
        <begin position="17"/>
        <end position="408"/>
    </location>
</feature>
<keyword evidence="3" id="KW-0547">Nucleotide-binding</keyword>
<dbReference type="Pfam" id="PF00009">
    <property type="entry name" value="GTP_EFTU"/>
    <property type="match status" value="1"/>
</dbReference>
<dbReference type="InterPro" id="IPR014721">
    <property type="entry name" value="Ribsml_uS5_D2-typ_fold_subgr"/>
</dbReference>
<dbReference type="SMART" id="SM00889">
    <property type="entry name" value="EFG_IV"/>
    <property type="match status" value="1"/>
</dbReference>
<dbReference type="GO" id="GO:0003924">
    <property type="term" value="F:GTPase activity"/>
    <property type="evidence" value="ECO:0007669"/>
    <property type="project" value="InterPro"/>
</dbReference>
<dbReference type="Gene3D" id="3.40.50.300">
    <property type="entry name" value="P-loop containing nucleotide triphosphate hydrolases"/>
    <property type="match status" value="1"/>
</dbReference>
<dbReference type="Pfam" id="PF00679">
    <property type="entry name" value="EFG_C"/>
    <property type="match status" value="1"/>
</dbReference>
<dbReference type="InterPro" id="IPR000795">
    <property type="entry name" value="T_Tr_GTP-bd_dom"/>
</dbReference>
<sequence length="912" mass="100182">MPNFTVDQLRDIMDLTDNIRCLSVIAHVDHGKSTLTDSLVSKAGIIAASKAGETRFTDTRADEQERCITIKSTGISMYFEYDLGLARTLEDADNAAFVLEKKSKKAEKSTDAEKAAEEAKAAAEAAEAEAATTATTDEIAAAGDAVVINEHSFLINLIDSPGHVDFSSEVTAALRVTDGALVVVDCISGVCVQTETVLRQALAERVKPVLMLNKMDRTILELKMDPEDAYGKFRTAIESVNVIIATYLDDKMGDLQVYPEAGTVAFGSGLHAWGFTLQHFAKIYAVMFKCSRRKMRERLWGNNYLITEGKKTKWVKRGAGAASSKEPRAFVQFIMDPIKKLIDVIMKSEAPAKENDKLNKMLKKLDVQLKGDENELRQKPLYKRVMQKWLPAGDAVLEMIVMHLPSPRKAQSYRTDLLYEGPSDDECAIAMRKCDVDGPLMMYISKMVPTADQSRFYAFGRVFSGKVATGQKVRIMGPNYVPGKKADLWVKNVQRTLIMMGRFTEAVPDIPAGNTAALVGVDQYLLKSGTISTSDVAHNIKQLKFSVSPVVRVAVQPKNSSDLPKLVEGLRRLAKSDPMVVIETDEESGENIIAGAGELHLEICLKDLQEDFMKGAPIVISEPVVSFRETVTEESSREVMSKSPNKHNRLHMKGNTMPIELQEEIEAGTVAANTKDTKERAKYLIDTYGSTFSDPDQVGPKRLWAFGPDTTGANMLLDATSAVQYLHEIKESVNAGFQWGTKNGPLCDEAVRGVVFRLLDVTLHADSIHRGMGQIMPTARRVCFACIYTAAPTLMEPMFLADISVPASETGGVYSTLSTRRGIVVDEAPVEGTPMTNMKAHLPVVESFGFDKALRAATGGQAFPQCAFDHWAIMTGDPFDTSSKVGELISTIRKRKGDKPAIPPLSNYEDKM</sequence>
<keyword evidence="4" id="KW-0251">Elongation factor</keyword>
<dbReference type="FunFam" id="2.40.30.10:FF:000010">
    <property type="entry name" value="Translation elongation factor 2"/>
    <property type="match status" value="1"/>
</dbReference>
<dbReference type="InterPro" id="IPR000640">
    <property type="entry name" value="EFG_V-like"/>
</dbReference>
<evidence type="ECO:0000313" key="10">
    <source>
        <dbReference type="Proteomes" id="UP000323011"/>
    </source>
</evidence>
<dbReference type="CDD" id="cd04096">
    <property type="entry name" value="eEF2_snRNP_like_C"/>
    <property type="match status" value="1"/>
</dbReference>
<evidence type="ECO:0000256" key="3">
    <source>
        <dbReference type="ARBA" id="ARBA00022741"/>
    </source>
</evidence>
<evidence type="ECO:0000256" key="1">
    <source>
        <dbReference type="ARBA" id="ARBA00004496"/>
    </source>
</evidence>
<dbReference type="Pfam" id="PF03144">
    <property type="entry name" value="GTP_EFTU_D2"/>
    <property type="match status" value="1"/>
</dbReference>
<dbReference type="Gene3D" id="3.30.230.10">
    <property type="match status" value="1"/>
</dbReference>
<dbReference type="CDD" id="cd01681">
    <property type="entry name" value="aeEF2_snRNP_like_IV"/>
    <property type="match status" value="1"/>
</dbReference>
<accession>A0A5A8CQM1</accession>
<dbReference type="GO" id="GO:0005829">
    <property type="term" value="C:cytosol"/>
    <property type="evidence" value="ECO:0007669"/>
    <property type="project" value="TreeGrafter"/>
</dbReference>
<dbReference type="Gene3D" id="3.30.70.870">
    <property type="entry name" value="Elongation Factor G (Translational Gtpase), domain 3"/>
    <property type="match status" value="1"/>
</dbReference>
<dbReference type="CDD" id="cd16261">
    <property type="entry name" value="EF2_snRNP_III"/>
    <property type="match status" value="1"/>
</dbReference>
<dbReference type="GO" id="GO:0005525">
    <property type="term" value="F:GTP binding"/>
    <property type="evidence" value="ECO:0007669"/>
    <property type="project" value="UniProtKB-KW"/>
</dbReference>
<dbReference type="InterPro" id="IPR004161">
    <property type="entry name" value="EFTu-like_2"/>
</dbReference>
<dbReference type="InterPro" id="IPR005517">
    <property type="entry name" value="Transl_elong_EFG/EF2_IV"/>
</dbReference>